<dbReference type="EMBL" id="JBHTAR010000011">
    <property type="protein sequence ID" value="MFC7199203.1"/>
    <property type="molecule type" value="Genomic_DNA"/>
</dbReference>
<dbReference type="InterPro" id="IPR036390">
    <property type="entry name" value="WH_DNA-bd_sf"/>
</dbReference>
<accession>A0ABD5Z208</accession>
<sequence length="142" mass="16244">MTDTTHRHAALGRNTHERVESDVPIPDLEPPIQDVLDALDDEDCREILQVLDEPRPASEVTDHCDIPSSTTYRKLDLLSEAGLVVERTSLQDGYRQVTLYVRTFESVQVVAGEDGFTVEIEERERTPDERLDKLWSQVQREV</sequence>
<dbReference type="InterPro" id="IPR011991">
    <property type="entry name" value="ArsR-like_HTH"/>
</dbReference>
<dbReference type="SUPFAM" id="SSF46785">
    <property type="entry name" value="Winged helix' DNA-binding domain"/>
    <property type="match status" value="1"/>
</dbReference>
<proteinExistence type="predicted"/>
<dbReference type="Proteomes" id="UP001596447">
    <property type="component" value="Unassembled WGS sequence"/>
</dbReference>
<dbReference type="InterPro" id="IPR036388">
    <property type="entry name" value="WH-like_DNA-bd_sf"/>
</dbReference>
<dbReference type="Gene3D" id="1.10.10.10">
    <property type="entry name" value="Winged helix-like DNA-binding domain superfamily/Winged helix DNA-binding domain"/>
    <property type="match status" value="1"/>
</dbReference>
<dbReference type="CDD" id="cd00090">
    <property type="entry name" value="HTH_ARSR"/>
    <property type="match status" value="1"/>
</dbReference>
<evidence type="ECO:0000313" key="3">
    <source>
        <dbReference type="Proteomes" id="UP001596447"/>
    </source>
</evidence>
<dbReference type="AlphaFoldDB" id="A0ABD5Z208"/>
<dbReference type="Pfam" id="PF12840">
    <property type="entry name" value="HTH_20"/>
    <property type="match status" value="1"/>
</dbReference>
<evidence type="ECO:0000256" key="1">
    <source>
        <dbReference type="SAM" id="MobiDB-lite"/>
    </source>
</evidence>
<gene>
    <name evidence="2" type="ORF">ACFQJ9_07190</name>
</gene>
<organism evidence="2 3">
    <name type="scientific">Halospeciosus flavus</name>
    <dbReference type="NCBI Taxonomy" id="3032283"/>
    <lineage>
        <taxon>Archaea</taxon>
        <taxon>Methanobacteriati</taxon>
        <taxon>Methanobacteriota</taxon>
        <taxon>Stenosarchaea group</taxon>
        <taxon>Halobacteria</taxon>
        <taxon>Halobacteriales</taxon>
        <taxon>Halobacteriaceae</taxon>
        <taxon>Halospeciosus</taxon>
    </lineage>
</organism>
<keyword evidence="3" id="KW-1185">Reference proteome</keyword>
<comment type="caution">
    <text evidence="2">The sequence shown here is derived from an EMBL/GenBank/DDBJ whole genome shotgun (WGS) entry which is preliminary data.</text>
</comment>
<evidence type="ECO:0000313" key="2">
    <source>
        <dbReference type="EMBL" id="MFC7199203.1"/>
    </source>
</evidence>
<dbReference type="RefSeq" id="WP_279529145.1">
    <property type="nucleotide sequence ID" value="NZ_CP122312.1"/>
</dbReference>
<reference evidence="2 3" key="1">
    <citation type="journal article" date="2019" name="Int. J. Syst. Evol. Microbiol.">
        <title>The Global Catalogue of Microorganisms (GCM) 10K type strain sequencing project: providing services to taxonomists for standard genome sequencing and annotation.</title>
        <authorList>
            <consortium name="The Broad Institute Genomics Platform"/>
            <consortium name="The Broad Institute Genome Sequencing Center for Infectious Disease"/>
            <person name="Wu L."/>
            <person name="Ma J."/>
        </authorList>
    </citation>
    <scope>NUCLEOTIDE SEQUENCE [LARGE SCALE GENOMIC DNA]</scope>
    <source>
        <strain evidence="2 3">XZGYJ-43</strain>
    </source>
</reference>
<feature type="region of interest" description="Disordered" evidence="1">
    <location>
        <begin position="1"/>
        <end position="27"/>
    </location>
</feature>
<protein>
    <submittedName>
        <fullName evidence="2">ArsR/SmtB family transcription factor</fullName>
    </submittedName>
</protein>
<name>A0ABD5Z208_9EURY</name>